<keyword evidence="1" id="KW-1133">Transmembrane helix</keyword>
<protein>
    <submittedName>
        <fullName evidence="2">Uncharacterized protein</fullName>
    </submittedName>
</protein>
<gene>
    <name evidence="2" type="ORF">OW255_01850</name>
</gene>
<feature type="transmembrane region" description="Helical" evidence="1">
    <location>
        <begin position="50"/>
        <end position="74"/>
    </location>
</feature>
<evidence type="ECO:0000256" key="1">
    <source>
        <dbReference type="SAM" id="Phobius"/>
    </source>
</evidence>
<dbReference type="Proteomes" id="UP001163115">
    <property type="component" value="Chromosome"/>
</dbReference>
<evidence type="ECO:0000313" key="3">
    <source>
        <dbReference type="Proteomes" id="UP001163115"/>
    </source>
</evidence>
<name>A0ABY7ACT8_9FIRM</name>
<reference evidence="2" key="1">
    <citation type="submission" date="2022-11" db="EMBL/GenBank/DDBJ databases">
        <title>Lacrimispora xylanolytica sy1, complete genome.</title>
        <authorList>
            <person name="Choi S."/>
        </authorList>
    </citation>
    <scope>NUCLEOTIDE SEQUENCE</scope>
    <source>
        <strain evidence="2">Sy1</strain>
    </source>
</reference>
<keyword evidence="1" id="KW-0812">Transmembrane</keyword>
<feature type="transmembrane region" description="Helical" evidence="1">
    <location>
        <begin position="5"/>
        <end position="24"/>
    </location>
</feature>
<proteinExistence type="predicted"/>
<keyword evidence="1" id="KW-0472">Membrane</keyword>
<organism evidence="2 3">
    <name type="scientific">Lacrimispora xylanolytica</name>
    <dbReference type="NCBI Taxonomy" id="29375"/>
    <lineage>
        <taxon>Bacteria</taxon>
        <taxon>Bacillati</taxon>
        <taxon>Bacillota</taxon>
        <taxon>Clostridia</taxon>
        <taxon>Lachnospirales</taxon>
        <taxon>Lachnospiraceae</taxon>
        <taxon>Lacrimispora</taxon>
    </lineage>
</organism>
<evidence type="ECO:0000313" key="2">
    <source>
        <dbReference type="EMBL" id="WAJ24287.1"/>
    </source>
</evidence>
<sequence length="92" mass="11189">MNKLYVKTSVIFLLISTIFFPYYFSYNDKYERAFGFPYRYIFFNEMKVSFFLSMNIDLSLLLIDFVIIYVFIYFGAKIIKAIKKLIQHIKKM</sequence>
<dbReference type="RefSeq" id="WP_268115437.1">
    <property type="nucleotide sequence ID" value="NZ_CP113524.1"/>
</dbReference>
<accession>A0ABY7ACT8</accession>
<keyword evidence="3" id="KW-1185">Reference proteome</keyword>
<dbReference type="EMBL" id="CP113524">
    <property type="protein sequence ID" value="WAJ24287.1"/>
    <property type="molecule type" value="Genomic_DNA"/>
</dbReference>